<evidence type="ECO:0000256" key="1">
    <source>
        <dbReference type="SAM" id="Phobius"/>
    </source>
</evidence>
<dbReference type="InterPro" id="IPR013879">
    <property type="entry name" value="DUF1761"/>
</dbReference>
<keyword evidence="1" id="KW-0472">Membrane</keyword>
<dbReference type="EMBL" id="CAEZUZ010000043">
    <property type="protein sequence ID" value="CAB4612670.1"/>
    <property type="molecule type" value="Genomic_DNA"/>
</dbReference>
<dbReference type="AlphaFoldDB" id="A0A6J6HHY4"/>
<feature type="transmembrane region" description="Helical" evidence="1">
    <location>
        <begin position="114"/>
        <end position="138"/>
    </location>
</feature>
<accession>A0A6J6HHY4</accession>
<proteinExistence type="predicted"/>
<feature type="transmembrane region" description="Helical" evidence="1">
    <location>
        <begin position="84"/>
        <end position="102"/>
    </location>
</feature>
<organism evidence="3">
    <name type="scientific">freshwater metagenome</name>
    <dbReference type="NCBI Taxonomy" id="449393"/>
    <lineage>
        <taxon>unclassified sequences</taxon>
        <taxon>metagenomes</taxon>
        <taxon>ecological metagenomes</taxon>
    </lineage>
</organism>
<reference evidence="3" key="1">
    <citation type="submission" date="2020-05" db="EMBL/GenBank/DDBJ databases">
        <authorList>
            <person name="Chiriac C."/>
            <person name="Salcher M."/>
            <person name="Ghai R."/>
            <person name="Kavagutti S V."/>
        </authorList>
    </citation>
    <scope>NUCLEOTIDE SEQUENCE</scope>
</reference>
<protein>
    <submittedName>
        <fullName evidence="3">Unannotated protein</fullName>
    </submittedName>
</protein>
<name>A0A6J6HHY4_9ZZZZ</name>
<feature type="transmembrane region" description="Helical" evidence="1">
    <location>
        <begin position="54"/>
        <end position="78"/>
    </location>
</feature>
<gene>
    <name evidence="2" type="ORF">UFOPK1808_00511</name>
    <name evidence="3" type="ORF">UFOPK1889_00390</name>
</gene>
<evidence type="ECO:0000313" key="3">
    <source>
        <dbReference type="EMBL" id="CAB4612670.1"/>
    </source>
</evidence>
<dbReference type="EMBL" id="CAEZUL010000041">
    <property type="protein sequence ID" value="CAB4597119.1"/>
    <property type="molecule type" value="Genomic_DNA"/>
</dbReference>
<evidence type="ECO:0000313" key="2">
    <source>
        <dbReference type="EMBL" id="CAB4597119.1"/>
    </source>
</evidence>
<keyword evidence="1" id="KW-0812">Transmembrane</keyword>
<keyword evidence="1" id="KW-1133">Transmembrane helix</keyword>
<sequence length="139" mass="14573">MDFSSISPIGIVIATLVGFGIGALWFSPKTFFPMWWKALGRGDAQPGEGQNMGVVFASLVVTLLIQSVVLSGLINGLYDHHASVLQGVLVGAVLGLGISGMHSLGHRLFSSHGWLVWALEVGNDVVATMAMAAIITAIN</sequence>
<dbReference type="Pfam" id="PF08570">
    <property type="entry name" value="DUF1761"/>
    <property type="match status" value="1"/>
</dbReference>
<feature type="transmembrane region" description="Helical" evidence="1">
    <location>
        <begin position="6"/>
        <end position="27"/>
    </location>
</feature>